<comment type="caution">
    <text evidence="1">The sequence shown here is derived from an EMBL/GenBank/DDBJ whole genome shotgun (WGS) entry which is preliminary data.</text>
</comment>
<organism evidence="1 2">
    <name type="scientific">Macrophomina phaseolina (strain MS6)</name>
    <name type="common">Charcoal rot fungus</name>
    <dbReference type="NCBI Taxonomy" id="1126212"/>
    <lineage>
        <taxon>Eukaryota</taxon>
        <taxon>Fungi</taxon>
        <taxon>Dikarya</taxon>
        <taxon>Ascomycota</taxon>
        <taxon>Pezizomycotina</taxon>
        <taxon>Dothideomycetes</taxon>
        <taxon>Dothideomycetes incertae sedis</taxon>
        <taxon>Botryosphaeriales</taxon>
        <taxon>Botryosphaeriaceae</taxon>
        <taxon>Macrophomina</taxon>
    </lineage>
</organism>
<dbReference type="EMBL" id="AHHD01000383">
    <property type="protein sequence ID" value="EKG13820.1"/>
    <property type="molecule type" value="Genomic_DNA"/>
</dbReference>
<sequence length="217" mass="24254">MADDFQVMTPLRLVCTNVKSQESDPNSDFCQGQCDPKPIDENILFKSIDLTVYLVYSWALSKRVSHACADHGHYRHRTDRGCWKRKYQWRKALISVLSVGLMLKVLFPGKDWSSPVTLKLFNVLGLMGFSMPERSTSSEIPGLNVPCTTLAFRMTRAHHRISHSVTPGCSRLKGRIILAIAKLTIVLLSTPPRREPDSVGAELLNSTVFAPTEPGKS</sequence>
<protein>
    <submittedName>
        <fullName evidence="1">Uncharacterized protein</fullName>
    </submittedName>
</protein>
<gene>
    <name evidence="1" type="ORF">MPH_09001</name>
</gene>
<name>K2SAC1_MACPH</name>
<accession>K2SAC1</accession>
<reference evidence="1 2" key="1">
    <citation type="journal article" date="2012" name="BMC Genomics">
        <title>Tools to kill: Genome of one of the most destructive plant pathogenic fungi Macrophomina phaseolina.</title>
        <authorList>
            <person name="Islam M.S."/>
            <person name="Haque M.S."/>
            <person name="Islam M.M."/>
            <person name="Emdad E.M."/>
            <person name="Halim A."/>
            <person name="Hossen Q.M.M."/>
            <person name="Hossain M.Z."/>
            <person name="Ahmed B."/>
            <person name="Rahim S."/>
            <person name="Rahman M.S."/>
            <person name="Alam M.M."/>
            <person name="Hou S."/>
            <person name="Wan X."/>
            <person name="Saito J.A."/>
            <person name="Alam M."/>
        </authorList>
    </citation>
    <scope>NUCLEOTIDE SEQUENCE [LARGE SCALE GENOMIC DNA]</scope>
    <source>
        <strain evidence="1 2">MS6</strain>
    </source>
</reference>
<dbReference type="HOGENOM" id="CLU_1272523_0_0_1"/>
<dbReference type="Proteomes" id="UP000007129">
    <property type="component" value="Unassembled WGS sequence"/>
</dbReference>
<proteinExistence type="predicted"/>
<dbReference type="AlphaFoldDB" id="K2SAC1"/>
<dbReference type="InParanoid" id="K2SAC1"/>
<evidence type="ECO:0000313" key="1">
    <source>
        <dbReference type="EMBL" id="EKG13820.1"/>
    </source>
</evidence>
<evidence type="ECO:0000313" key="2">
    <source>
        <dbReference type="Proteomes" id="UP000007129"/>
    </source>
</evidence>
<dbReference type="VEuPathDB" id="FungiDB:MPH_09001"/>